<dbReference type="SMART" id="SM01015">
    <property type="entry name" value="Arfaptin"/>
    <property type="match status" value="1"/>
</dbReference>
<evidence type="ECO:0000313" key="6">
    <source>
        <dbReference type="Proteomes" id="UP000663829"/>
    </source>
</evidence>
<comment type="caution">
    <text evidence="4">The sequence shown here is derived from an EMBL/GenBank/DDBJ whole genome shotgun (WGS) entry which is preliminary data.</text>
</comment>
<organism evidence="4 6">
    <name type="scientific">Didymodactylos carnosus</name>
    <dbReference type="NCBI Taxonomy" id="1234261"/>
    <lineage>
        <taxon>Eukaryota</taxon>
        <taxon>Metazoa</taxon>
        <taxon>Spiralia</taxon>
        <taxon>Gnathifera</taxon>
        <taxon>Rotifera</taxon>
        <taxon>Eurotatoria</taxon>
        <taxon>Bdelloidea</taxon>
        <taxon>Philodinida</taxon>
        <taxon>Philodinidae</taxon>
        <taxon>Didymodactylos</taxon>
    </lineage>
</organism>
<dbReference type="InterPro" id="IPR010504">
    <property type="entry name" value="AH_dom"/>
</dbReference>
<accession>A0A814DX65</accession>
<dbReference type="OrthoDB" id="9994780at2759"/>
<feature type="compositionally biased region" description="Low complexity" evidence="2">
    <location>
        <begin position="1"/>
        <end position="16"/>
    </location>
</feature>
<evidence type="ECO:0000313" key="5">
    <source>
        <dbReference type="EMBL" id="CAF3734937.1"/>
    </source>
</evidence>
<dbReference type="GO" id="GO:0019904">
    <property type="term" value="F:protein domain specific binding"/>
    <property type="evidence" value="ECO:0007669"/>
    <property type="project" value="InterPro"/>
</dbReference>
<gene>
    <name evidence="4" type="ORF">GPM918_LOCUS11716</name>
    <name evidence="5" type="ORF">SRO942_LOCUS11717</name>
</gene>
<evidence type="ECO:0000313" key="4">
    <source>
        <dbReference type="EMBL" id="CAF0960250.1"/>
    </source>
</evidence>
<dbReference type="PANTHER" id="PTHR12141:SF5">
    <property type="entry name" value="ARFAPTIN"/>
    <property type="match status" value="1"/>
</dbReference>
<dbReference type="GO" id="GO:0032588">
    <property type="term" value="C:trans-Golgi network membrane"/>
    <property type="evidence" value="ECO:0007669"/>
    <property type="project" value="TreeGrafter"/>
</dbReference>
<dbReference type="InterPro" id="IPR027267">
    <property type="entry name" value="AH/BAR_dom_sf"/>
</dbReference>
<sequence>MISPTSSSFNPTTTSSRDNYNNTSSRLHPTITSDFIEHPQHSYISLSDAKQSPLPPLNLRRQGDTSSISNDRHLSLPDITGGTGSTLATMASTPAKFLLTRTASTIETLKQWSKTTFKCTKQVINEKLGKSSRTVDEELEQQIEQLRDLKRHYESMLSTTQKMAVHFSNLITTQQMLRDSFDIQQKSGELVDEFGNNANVQRLLAANGEQLLSAMNFFISTLHTLITKTIEDTMNTVKLYETSRIEYDAYRNDYELLIANKITNVSSSSSASEEIIRRNYQQHKERYEKFKADATVKLKFLDENKTKVMKKQLVLFNNAVTSYFSGNQHALAATIKQFSIKPTSNTTDAENGDEKK</sequence>
<dbReference type="Gene3D" id="1.20.1270.60">
    <property type="entry name" value="Arfaptin homology (AH) domain/BAR domain"/>
    <property type="match status" value="1"/>
</dbReference>
<evidence type="ECO:0000259" key="3">
    <source>
        <dbReference type="PROSITE" id="PS50870"/>
    </source>
</evidence>
<dbReference type="PANTHER" id="PTHR12141">
    <property type="entry name" value="ARFAPTIN-RELATED"/>
    <property type="match status" value="1"/>
</dbReference>
<feature type="compositionally biased region" description="Polar residues" evidence="2">
    <location>
        <begin position="17"/>
        <end position="26"/>
    </location>
</feature>
<feature type="region of interest" description="Disordered" evidence="2">
    <location>
        <begin position="47"/>
        <end position="85"/>
    </location>
</feature>
<dbReference type="Proteomes" id="UP000663829">
    <property type="component" value="Unassembled WGS sequence"/>
</dbReference>
<proteinExistence type="predicted"/>
<feature type="domain" description="AH" evidence="3">
    <location>
        <begin position="134"/>
        <end position="336"/>
    </location>
</feature>
<feature type="coiled-coil region" evidence="1">
    <location>
        <begin position="132"/>
        <end position="159"/>
    </location>
</feature>
<dbReference type="SUPFAM" id="SSF103657">
    <property type="entry name" value="BAR/IMD domain-like"/>
    <property type="match status" value="1"/>
</dbReference>
<dbReference type="GO" id="GO:0006886">
    <property type="term" value="P:intracellular protein transport"/>
    <property type="evidence" value="ECO:0007669"/>
    <property type="project" value="TreeGrafter"/>
</dbReference>
<dbReference type="EMBL" id="CAJNOQ010002473">
    <property type="protein sequence ID" value="CAF0960250.1"/>
    <property type="molecule type" value="Genomic_DNA"/>
</dbReference>
<dbReference type="PROSITE" id="PS50870">
    <property type="entry name" value="AH"/>
    <property type="match status" value="1"/>
</dbReference>
<dbReference type="GO" id="GO:0034315">
    <property type="term" value="P:regulation of Arp2/3 complex-mediated actin nucleation"/>
    <property type="evidence" value="ECO:0007669"/>
    <property type="project" value="TreeGrafter"/>
</dbReference>
<evidence type="ECO:0000256" key="1">
    <source>
        <dbReference type="SAM" id="Coils"/>
    </source>
</evidence>
<name>A0A814DX65_9BILA</name>
<dbReference type="Proteomes" id="UP000681722">
    <property type="component" value="Unassembled WGS sequence"/>
</dbReference>
<keyword evidence="6" id="KW-1185">Reference proteome</keyword>
<dbReference type="AlphaFoldDB" id="A0A814DX65"/>
<dbReference type="EMBL" id="CAJOBC010002473">
    <property type="protein sequence ID" value="CAF3734937.1"/>
    <property type="molecule type" value="Genomic_DNA"/>
</dbReference>
<reference evidence="4" key="1">
    <citation type="submission" date="2021-02" db="EMBL/GenBank/DDBJ databases">
        <authorList>
            <person name="Nowell W R."/>
        </authorList>
    </citation>
    <scope>NUCLEOTIDE SEQUENCE</scope>
</reference>
<keyword evidence="1" id="KW-0175">Coiled coil</keyword>
<evidence type="ECO:0000256" key="2">
    <source>
        <dbReference type="SAM" id="MobiDB-lite"/>
    </source>
</evidence>
<feature type="region of interest" description="Disordered" evidence="2">
    <location>
        <begin position="1"/>
        <end position="26"/>
    </location>
</feature>
<dbReference type="Pfam" id="PF06456">
    <property type="entry name" value="Arfaptin"/>
    <property type="match status" value="1"/>
</dbReference>
<protein>
    <recommendedName>
        <fullName evidence="3">AH domain-containing protein</fullName>
    </recommendedName>
</protein>
<dbReference type="GO" id="GO:0005543">
    <property type="term" value="F:phospholipid binding"/>
    <property type="evidence" value="ECO:0007669"/>
    <property type="project" value="TreeGrafter"/>
</dbReference>
<dbReference type="InterPro" id="IPR030798">
    <property type="entry name" value="Arfaptin_fam"/>
</dbReference>